<dbReference type="Proteomes" id="UP000663452">
    <property type="component" value="Chromosome"/>
</dbReference>
<gene>
    <name evidence="1" type="ORF">JRJ22_24590</name>
</gene>
<dbReference type="EMBL" id="CP070969">
    <property type="protein sequence ID" value="QSF44358.1"/>
    <property type="molecule type" value="Genomic_DNA"/>
</dbReference>
<accession>A0ABX7LAF7</accession>
<organism evidence="1 2">
    <name type="scientific">Paenibacillus tianjinensis</name>
    <dbReference type="NCBI Taxonomy" id="2810347"/>
    <lineage>
        <taxon>Bacteria</taxon>
        <taxon>Bacillati</taxon>
        <taxon>Bacillota</taxon>
        <taxon>Bacilli</taxon>
        <taxon>Bacillales</taxon>
        <taxon>Paenibacillaceae</taxon>
        <taxon>Paenibacillus</taxon>
    </lineage>
</organism>
<protein>
    <submittedName>
        <fullName evidence="1">Uncharacterized protein</fullName>
    </submittedName>
</protein>
<evidence type="ECO:0000313" key="1">
    <source>
        <dbReference type="EMBL" id="QSF44358.1"/>
    </source>
</evidence>
<evidence type="ECO:0000313" key="2">
    <source>
        <dbReference type="Proteomes" id="UP000663452"/>
    </source>
</evidence>
<name>A0ABX7LAF7_9BACL</name>
<reference evidence="1 2" key="1">
    <citation type="submission" date="2021-02" db="EMBL/GenBank/DDBJ databases">
        <title>Paenibacillus tianjinensis sp. nov.</title>
        <authorList>
            <person name="Liu H."/>
        </authorList>
    </citation>
    <scope>NUCLEOTIDE SEQUENCE [LARGE SCALE GENOMIC DNA]</scope>
    <source>
        <strain evidence="1 2">TB2019</strain>
    </source>
</reference>
<sequence length="78" mass="8664">MSGQIQEIWTQQRPEVQTFSVVTPFPKNENHKFILYNSGINQEIYLRAAAGSPIIPAVATDLCSKLPGSIYPGEKEKS</sequence>
<dbReference type="RefSeq" id="WP_206101941.1">
    <property type="nucleotide sequence ID" value="NZ_CP070969.1"/>
</dbReference>
<proteinExistence type="predicted"/>
<keyword evidence="2" id="KW-1185">Reference proteome</keyword>